<keyword evidence="3" id="KW-1185">Reference proteome</keyword>
<dbReference type="EMBL" id="KZ305100">
    <property type="protein sequence ID" value="PIA27108.1"/>
    <property type="molecule type" value="Genomic_DNA"/>
</dbReference>
<protein>
    <submittedName>
        <fullName evidence="2">Uncharacterized protein</fullName>
    </submittedName>
</protein>
<evidence type="ECO:0000313" key="3">
    <source>
        <dbReference type="Proteomes" id="UP000230069"/>
    </source>
</evidence>
<organism evidence="2 3">
    <name type="scientific">Aquilegia coerulea</name>
    <name type="common">Rocky mountain columbine</name>
    <dbReference type="NCBI Taxonomy" id="218851"/>
    <lineage>
        <taxon>Eukaryota</taxon>
        <taxon>Viridiplantae</taxon>
        <taxon>Streptophyta</taxon>
        <taxon>Embryophyta</taxon>
        <taxon>Tracheophyta</taxon>
        <taxon>Spermatophyta</taxon>
        <taxon>Magnoliopsida</taxon>
        <taxon>Ranunculales</taxon>
        <taxon>Ranunculaceae</taxon>
        <taxon>Thalictroideae</taxon>
        <taxon>Aquilegia</taxon>
    </lineage>
</organism>
<feature type="region of interest" description="Disordered" evidence="1">
    <location>
        <begin position="1"/>
        <end position="42"/>
    </location>
</feature>
<reference evidence="2 3" key="1">
    <citation type="submission" date="2017-09" db="EMBL/GenBank/DDBJ databases">
        <title>WGS assembly of Aquilegia coerulea Goldsmith.</title>
        <authorList>
            <person name="Hodges S."/>
            <person name="Kramer E."/>
            <person name="Nordborg M."/>
            <person name="Tomkins J."/>
            <person name="Borevitz J."/>
            <person name="Derieg N."/>
            <person name="Yan J."/>
            <person name="Mihaltcheva S."/>
            <person name="Hayes R.D."/>
            <person name="Rokhsar D."/>
        </authorList>
    </citation>
    <scope>NUCLEOTIDE SEQUENCE [LARGE SCALE GENOMIC DNA]</scope>
    <source>
        <strain evidence="3">cv. Goldsmith</strain>
    </source>
</reference>
<dbReference type="InParanoid" id="A0A2G5C750"/>
<evidence type="ECO:0000256" key="1">
    <source>
        <dbReference type="SAM" id="MobiDB-lite"/>
    </source>
</evidence>
<name>A0A2G5C750_AQUCA</name>
<dbReference type="OrthoDB" id="1927928at2759"/>
<dbReference type="AlphaFoldDB" id="A0A2G5C750"/>
<gene>
    <name evidence="2" type="ORF">AQUCO_08300067v1</name>
</gene>
<accession>A0A2G5C750</accession>
<proteinExistence type="predicted"/>
<sequence length="78" mass="8277">MASNTEKAIETTNEEGVKETTVNTVDYRSPAGEDEPTKKENVQIVHETKPGDETTGVLSAAVAAVTNTVNSAKDSIKK</sequence>
<dbReference type="Proteomes" id="UP000230069">
    <property type="component" value="Unassembled WGS sequence"/>
</dbReference>
<evidence type="ECO:0000313" key="2">
    <source>
        <dbReference type="EMBL" id="PIA27108.1"/>
    </source>
</evidence>